<dbReference type="InterPro" id="IPR000182">
    <property type="entry name" value="GNAT_dom"/>
</dbReference>
<evidence type="ECO:0000256" key="4">
    <source>
        <dbReference type="ARBA" id="ARBA00023315"/>
    </source>
</evidence>
<evidence type="ECO:0000313" key="8">
    <source>
        <dbReference type="Proteomes" id="UP000294919"/>
    </source>
</evidence>
<keyword evidence="3 7" id="KW-0808">Transferase</keyword>
<dbReference type="CDD" id="cd04301">
    <property type="entry name" value="NAT_SF"/>
    <property type="match status" value="1"/>
</dbReference>
<dbReference type="Pfam" id="PF00583">
    <property type="entry name" value="Acetyltransf_1"/>
    <property type="match status" value="1"/>
</dbReference>
<evidence type="ECO:0000259" key="6">
    <source>
        <dbReference type="PROSITE" id="PS51186"/>
    </source>
</evidence>
<dbReference type="GO" id="GO:0008999">
    <property type="term" value="F:protein-N-terminal-alanine acetyltransferase activity"/>
    <property type="evidence" value="ECO:0007669"/>
    <property type="project" value="UniProtKB-EC"/>
</dbReference>
<dbReference type="EC" id="2.3.1.266" evidence="5"/>
<proteinExistence type="inferred from homology"/>
<comment type="function">
    <text evidence="5">Acetylates the N-terminal alanine of ribosomal protein bS18.</text>
</comment>
<dbReference type="Gene3D" id="3.40.630.30">
    <property type="match status" value="1"/>
</dbReference>
<evidence type="ECO:0000256" key="5">
    <source>
        <dbReference type="RuleBase" id="RU363094"/>
    </source>
</evidence>
<keyword evidence="8" id="KW-1185">Reference proteome</keyword>
<reference evidence="7 8" key="1">
    <citation type="submission" date="2019-03" db="EMBL/GenBank/DDBJ databases">
        <title>Genomic Encyclopedia of Type Strains, Phase IV (KMG-IV): sequencing the most valuable type-strain genomes for metagenomic binning, comparative biology and taxonomic classification.</title>
        <authorList>
            <person name="Goeker M."/>
        </authorList>
    </citation>
    <scope>NUCLEOTIDE SEQUENCE [LARGE SCALE GENOMIC DNA]</scope>
    <source>
        <strain evidence="7 8">DSM 102940</strain>
    </source>
</reference>
<keyword evidence="7" id="KW-0689">Ribosomal protein</keyword>
<dbReference type="InterPro" id="IPR016181">
    <property type="entry name" value="Acyl_CoA_acyltransferase"/>
</dbReference>
<dbReference type="EMBL" id="SLWV01000008">
    <property type="protein sequence ID" value="TCO76430.1"/>
    <property type="molecule type" value="Genomic_DNA"/>
</dbReference>
<name>A0A4V2SBV3_9FIRM</name>
<comment type="subcellular location">
    <subcellularLocation>
        <location evidence="5">Cytoplasm</location>
    </subcellularLocation>
</comment>
<protein>
    <recommendedName>
        <fullName evidence="5">[Ribosomal protein bS18]-alanine N-acetyltransferase</fullName>
        <ecNumber evidence="5">2.3.1.266</ecNumber>
    </recommendedName>
</protein>
<evidence type="ECO:0000256" key="2">
    <source>
        <dbReference type="ARBA" id="ARBA00022490"/>
    </source>
</evidence>
<dbReference type="Proteomes" id="UP000294919">
    <property type="component" value="Unassembled WGS sequence"/>
</dbReference>
<dbReference type="PANTHER" id="PTHR43420">
    <property type="entry name" value="ACETYLTRANSFERASE"/>
    <property type="match status" value="1"/>
</dbReference>
<dbReference type="PANTHER" id="PTHR43420:SF44">
    <property type="entry name" value="ACETYLTRANSFERASE YPEA"/>
    <property type="match status" value="1"/>
</dbReference>
<accession>A0A4V2SBV3</accession>
<comment type="catalytic activity">
    <reaction evidence="5">
        <text>N-terminal L-alanyl-[ribosomal protein bS18] + acetyl-CoA = N-terminal N(alpha)-acetyl-L-alanyl-[ribosomal protein bS18] + CoA + H(+)</text>
        <dbReference type="Rhea" id="RHEA:43756"/>
        <dbReference type="Rhea" id="RHEA-COMP:10676"/>
        <dbReference type="Rhea" id="RHEA-COMP:10677"/>
        <dbReference type="ChEBI" id="CHEBI:15378"/>
        <dbReference type="ChEBI" id="CHEBI:57287"/>
        <dbReference type="ChEBI" id="CHEBI:57288"/>
        <dbReference type="ChEBI" id="CHEBI:64718"/>
        <dbReference type="ChEBI" id="CHEBI:83683"/>
        <dbReference type="EC" id="2.3.1.266"/>
    </reaction>
</comment>
<evidence type="ECO:0000256" key="1">
    <source>
        <dbReference type="ARBA" id="ARBA00005395"/>
    </source>
</evidence>
<dbReference type="NCBIfam" id="TIGR01575">
    <property type="entry name" value="rimI"/>
    <property type="match status" value="1"/>
</dbReference>
<gene>
    <name evidence="7" type="ORF">EV214_10832</name>
</gene>
<dbReference type="GO" id="GO:0005840">
    <property type="term" value="C:ribosome"/>
    <property type="evidence" value="ECO:0007669"/>
    <property type="project" value="UniProtKB-KW"/>
</dbReference>
<dbReference type="InterPro" id="IPR006464">
    <property type="entry name" value="AcTrfase_RimI/Ard1"/>
</dbReference>
<feature type="domain" description="N-acetyltransferase" evidence="6">
    <location>
        <begin position="1"/>
        <end position="144"/>
    </location>
</feature>
<sequence length="144" mass="16616">MKTRSMDVEDIEAVCQIEKLCFPIPWSYDAFLAEIEQNKFARYMVLELDGSVIGYGGMWNILDEGHITNIAIHPEASGYGYGNMLVKGLIEMAQKEDINRITLEVRVSNKIAQNLYKKYGFKDCGIRPKYYEDNGEDAMIMWRE</sequence>
<dbReference type="PROSITE" id="PS51186">
    <property type="entry name" value="GNAT"/>
    <property type="match status" value="1"/>
</dbReference>
<dbReference type="GO" id="GO:0005737">
    <property type="term" value="C:cytoplasm"/>
    <property type="evidence" value="ECO:0007669"/>
    <property type="project" value="UniProtKB-SubCell"/>
</dbReference>
<dbReference type="AlphaFoldDB" id="A0A4V2SBV3"/>
<keyword evidence="4" id="KW-0012">Acyltransferase</keyword>
<comment type="caution">
    <text evidence="7">The sequence shown here is derived from an EMBL/GenBank/DDBJ whole genome shotgun (WGS) entry which is preliminary data.</text>
</comment>
<organism evidence="7 8">
    <name type="scientific">Marinisporobacter balticus</name>
    <dbReference type="NCBI Taxonomy" id="2018667"/>
    <lineage>
        <taxon>Bacteria</taxon>
        <taxon>Bacillati</taxon>
        <taxon>Bacillota</taxon>
        <taxon>Clostridia</taxon>
        <taxon>Peptostreptococcales</taxon>
        <taxon>Thermotaleaceae</taxon>
        <taxon>Marinisporobacter</taxon>
    </lineage>
</organism>
<evidence type="ECO:0000256" key="3">
    <source>
        <dbReference type="ARBA" id="ARBA00022679"/>
    </source>
</evidence>
<keyword evidence="7" id="KW-0687">Ribonucleoprotein</keyword>
<dbReference type="InterPro" id="IPR050680">
    <property type="entry name" value="YpeA/RimI_acetyltransf"/>
</dbReference>
<evidence type="ECO:0000313" key="7">
    <source>
        <dbReference type="EMBL" id="TCO76430.1"/>
    </source>
</evidence>
<comment type="similarity">
    <text evidence="1 5">Belongs to the acetyltransferase family. RimI subfamily.</text>
</comment>
<dbReference type="SUPFAM" id="SSF55729">
    <property type="entry name" value="Acyl-CoA N-acyltransferases (Nat)"/>
    <property type="match status" value="1"/>
</dbReference>
<keyword evidence="2 5" id="KW-0963">Cytoplasm</keyword>